<dbReference type="CDD" id="cd09110">
    <property type="entry name" value="PLDc_CLS_1"/>
    <property type="match status" value="1"/>
</dbReference>
<proteinExistence type="predicted"/>
<feature type="domain" description="PLD phosphodiesterase" evidence="1">
    <location>
        <begin position="148"/>
        <end position="175"/>
    </location>
</feature>
<evidence type="ECO:0000313" key="2">
    <source>
        <dbReference type="EMBL" id="ORE86920.1"/>
    </source>
</evidence>
<protein>
    <submittedName>
        <fullName evidence="2">Putative cardiolipin synthase</fullName>
    </submittedName>
</protein>
<dbReference type="CDD" id="cd09159">
    <property type="entry name" value="PLDc_ybhO_like_2"/>
    <property type="match status" value="1"/>
</dbReference>
<dbReference type="SUPFAM" id="SSF56024">
    <property type="entry name" value="Phospholipase D/nuclease"/>
    <property type="match status" value="2"/>
</dbReference>
<dbReference type="InterPro" id="IPR025202">
    <property type="entry name" value="PLD-like_dom"/>
</dbReference>
<dbReference type="GO" id="GO:0030572">
    <property type="term" value="F:phosphatidyltransferase activity"/>
    <property type="evidence" value="ECO:0007669"/>
    <property type="project" value="UniProtKB-ARBA"/>
</dbReference>
<dbReference type="GO" id="GO:0032049">
    <property type="term" value="P:cardiolipin biosynthetic process"/>
    <property type="evidence" value="ECO:0007669"/>
    <property type="project" value="UniProtKB-ARBA"/>
</dbReference>
<keyword evidence="3" id="KW-1185">Reference proteome</keyword>
<dbReference type="PANTHER" id="PTHR21248:SF22">
    <property type="entry name" value="PHOSPHOLIPASE D"/>
    <property type="match status" value="1"/>
</dbReference>
<dbReference type="Pfam" id="PF13091">
    <property type="entry name" value="PLDc_2"/>
    <property type="match status" value="2"/>
</dbReference>
<dbReference type="RefSeq" id="WP_158523102.1">
    <property type="nucleotide sequence ID" value="NZ_AQQV01000002.1"/>
</dbReference>
<comment type="caution">
    <text evidence="2">The sequence shown here is derived from an EMBL/GenBank/DDBJ whole genome shotgun (WGS) entry which is preliminary data.</text>
</comment>
<accession>A0A1Y1SD63</accession>
<dbReference type="PANTHER" id="PTHR21248">
    <property type="entry name" value="CARDIOLIPIN SYNTHASE"/>
    <property type="match status" value="1"/>
</dbReference>
<sequence>MLHPHAQRKLPAALRPLQVYQRCVELGQGLEDPAYAALLCAIDQTEFHSDTQATPFFDGHSAFAAMLADIQAAQQEILLEAYVLRGDATGQAVLDALRKAVARGVEVRVLADAFGSSQTRRQFWSMFRRSGSRFRLSRRPMYAPRGLLPILDHRKLLIVDRRVGFTGGMNIGDEYHDGRPGEAAWRDTHVRLQGTIVSDLAAIFAESWESAGGKPLAWPSSHHKTRPGCRTLVLDSRPGRGTNEVFASYAASLGAARQRVWITNAYFAPSRAILALLKHTAQRGVDVRLLLPGHCDIPIIRSATQGYYHELLSAGVRIFEYQRAVLHAKTVLADAQLAIIGSTNFDFRSFNFNAECNVLFHDTGVADQLARAFSRDLEVSLEVDMNIWKKRSRWTRLSAWLARRFAYFM</sequence>
<evidence type="ECO:0000313" key="3">
    <source>
        <dbReference type="Proteomes" id="UP000192342"/>
    </source>
</evidence>
<organism evidence="2 3">
    <name type="scientific">Oceanococcus atlanticus</name>
    <dbReference type="NCBI Taxonomy" id="1317117"/>
    <lineage>
        <taxon>Bacteria</taxon>
        <taxon>Pseudomonadati</taxon>
        <taxon>Pseudomonadota</taxon>
        <taxon>Gammaproteobacteria</taxon>
        <taxon>Chromatiales</taxon>
        <taxon>Oceanococcaceae</taxon>
        <taxon>Oceanococcus</taxon>
    </lineage>
</organism>
<dbReference type="STRING" id="1317117.ATO7_07772"/>
<dbReference type="InterPro" id="IPR001736">
    <property type="entry name" value="PLipase_D/transphosphatidylase"/>
</dbReference>
<gene>
    <name evidence="2" type="ORF">ATO7_07772</name>
</gene>
<dbReference type="AlphaFoldDB" id="A0A1Y1SD63"/>
<dbReference type="PROSITE" id="PS50035">
    <property type="entry name" value="PLD"/>
    <property type="match status" value="2"/>
</dbReference>
<feature type="domain" description="PLD phosphodiesterase" evidence="1">
    <location>
        <begin position="322"/>
        <end position="349"/>
    </location>
</feature>
<evidence type="ECO:0000259" key="1">
    <source>
        <dbReference type="PROSITE" id="PS50035"/>
    </source>
</evidence>
<dbReference type="Proteomes" id="UP000192342">
    <property type="component" value="Unassembled WGS sequence"/>
</dbReference>
<dbReference type="OrthoDB" id="9762009at2"/>
<reference evidence="2 3" key="1">
    <citation type="submission" date="2013-04" db="EMBL/GenBank/DDBJ databases">
        <title>Oceanococcus atlanticus 22II-S10r2 Genome Sequencing.</title>
        <authorList>
            <person name="Lai Q."/>
            <person name="Li G."/>
            <person name="Shao Z."/>
        </authorList>
    </citation>
    <scope>NUCLEOTIDE SEQUENCE [LARGE SCALE GENOMIC DNA]</scope>
    <source>
        <strain evidence="2 3">22II-S10r2</strain>
    </source>
</reference>
<dbReference type="EMBL" id="AQQV01000002">
    <property type="protein sequence ID" value="ORE86920.1"/>
    <property type="molecule type" value="Genomic_DNA"/>
</dbReference>
<name>A0A1Y1SD63_9GAMM</name>
<dbReference type="SMART" id="SM00155">
    <property type="entry name" value="PLDc"/>
    <property type="match status" value="2"/>
</dbReference>
<dbReference type="Gene3D" id="3.30.870.10">
    <property type="entry name" value="Endonuclease Chain A"/>
    <property type="match status" value="2"/>
</dbReference>